<protein>
    <submittedName>
        <fullName evidence="2">Uncharacterized protein</fullName>
    </submittedName>
</protein>
<dbReference type="InParanoid" id="B8M4M6"/>
<evidence type="ECO:0000313" key="3">
    <source>
        <dbReference type="Proteomes" id="UP000001745"/>
    </source>
</evidence>
<proteinExistence type="predicted"/>
<accession>B8M4M6</accession>
<evidence type="ECO:0000313" key="2">
    <source>
        <dbReference type="EMBL" id="EED19221.1"/>
    </source>
</evidence>
<dbReference type="AlphaFoldDB" id="B8M4M6"/>
<dbReference type="EMBL" id="EQ962654">
    <property type="protein sequence ID" value="EED19221.1"/>
    <property type="molecule type" value="Genomic_DNA"/>
</dbReference>
<evidence type="ECO:0000256" key="1">
    <source>
        <dbReference type="SAM" id="MobiDB-lite"/>
    </source>
</evidence>
<sequence length="437" mass="49784">MTTTQAHDRDNQDENLVENLNGLDDTDLSENDLIKLLAQIVREQNNEINKILMKQSDQAKKQADEQRRLSLAIEKLDIRLSSFLESQQQSSQHKVSHPDLIPSLVAKVDKLGSALLDQERERLEYDALQNASHPSPNNSNGLNSEELQSLTEALATRQLSMQFRIDELTETMNRQISMKNEKKPLAVQIPGQAMRPSHRSNNSTTTTLPATTFEHSRLGSDRIYNSPHRHTPHSSHDIASPIRSSRSNDSDFSIESFYQQATSLINKATEQDSSLSSHRKDLLNLKRRLAHAEKLIGATYRLGSFSIHGLSFYQDAAALRYISGDPAARDAFRMFYGSRIAAIDYADIAPSAVLASFDIISRVRCRHEMWRDDKLDVKHRIRCAAEQIVDDWTKSLPLRDGAEHVHVSARELQRQFNQLKLLCYREDVQFDFAWPEL</sequence>
<dbReference type="OrthoDB" id="4223076at2759"/>
<gene>
    <name evidence="2" type="ORF">TSTA_025380</name>
</gene>
<organism evidence="2 3">
    <name type="scientific">Talaromyces stipitatus (strain ATCC 10500 / CBS 375.48 / QM 6759 / NRRL 1006)</name>
    <name type="common">Penicillium stipitatum</name>
    <dbReference type="NCBI Taxonomy" id="441959"/>
    <lineage>
        <taxon>Eukaryota</taxon>
        <taxon>Fungi</taxon>
        <taxon>Dikarya</taxon>
        <taxon>Ascomycota</taxon>
        <taxon>Pezizomycotina</taxon>
        <taxon>Eurotiomycetes</taxon>
        <taxon>Eurotiomycetidae</taxon>
        <taxon>Eurotiales</taxon>
        <taxon>Trichocomaceae</taxon>
        <taxon>Talaromyces</taxon>
        <taxon>Talaromyces sect. Talaromyces</taxon>
    </lineage>
</organism>
<dbReference type="PhylomeDB" id="B8M4M6"/>
<dbReference type="Proteomes" id="UP000001745">
    <property type="component" value="Unassembled WGS sequence"/>
</dbReference>
<dbReference type="HOGENOM" id="CLU_627276_0_0_1"/>
<name>B8M4M6_TALSN</name>
<dbReference type="GeneID" id="8106755"/>
<dbReference type="RefSeq" id="XP_002479655.1">
    <property type="nucleotide sequence ID" value="XM_002479610.1"/>
</dbReference>
<feature type="region of interest" description="Disordered" evidence="1">
    <location>
        <begin position="191"/>
        <end position="247"/>
    </location>
</feature>
<keyword evidence="3" id="KW-1185">Reference proteome</keyword>
<reference evidence="3" key="1">
    <citation type="journal article" date="2015" name="Genome Announc.">
        <title>Genome sequence of the AIDS-associated pathogen Penicillium marneffei (ATCC18224) and its near taxonomic relative Talaromyces stipitatus (ATCC10500).</title>
        <authorList>
            <person name="Nierman W.C."/>
            <person name="Fedorova-Abrams N.D."/>
            <person name="Andrianopoulos A."/>
        </authorList>
    </citation>
    <scope>NUCLEOTIDE SEQUENCE [LARGE SCALE GENOMIC DNA]</scope>
    <source>
        <strain evidence="3">ATCC 10500 / CBS 375.48 / QM 6759 / NRRL 1006</strain>
    </source>
</reference>
<dbReference type="VEuPathDB" id="FungiDB:TSTA_025380"/>